<dbReference type="InterPro" id="IPR027417">
    <property type="entry name" value="P-loop_NTPase"/>
</dbReference>
<dbReference type="SUPFAM" id="SSF46785">
    <property type="entry name" value="Winged helix' DNA-binding domain"/>
    <property type="match status" value="1"/>
</dbReference>
<dbReference type="Gene3D" id="1.10.10.10">
    <property type="entry name" value="Winged helix-like DNA-binding domain superfamily/Winged helix DNA-binding domain"/>
    <property type="match status" value="1"/>
</dbReference>
<feature type="domain" description="Elongation factor SelB fourth winged-helix" evidence="3">
    <location>
        <begin position="518"/>
        <end position="559"/>
    </location>
</feature>
<evidence type="ECO:0000313" key="4">
    <source>
        <dbReference type="EMBL" id="MFB9622057.1"/>
    </source>
</evidence>
<dbReference type="InterPro" id="IPR000795">
    <property type="entry name" value="T_Tr_GTP-bd_dom"/>
</dbReference>
<gene>
    <name evidence="4" type="ORF">ACFFSA_03110</name>
</gene>
<dbReference type="SUPFAM" id="SSF52540">
    <property type="entry name" value="P-loop containing nucleoside triphosphate hydrolases"/>
    <property type="match status" value="1"/>
</dbReference>
<dbReference type="SUPFAM" id="SSF50447">
    <property type="entry name" value="Translation proteins"/>
    <property type="match status" value="1"/>
</dbReference>
<evidence type="ECO:0000313" key="5">
    <source>
        <dbReference type="Proteomes" id="UP001589532"/>
    </source>
</evidence>
<dbReference type="Gene3D" id="3.40.50.300">
    <property type="entry name" value="P-loop containing nucleotide triphosphate hydrolases"/>
    <property type="match status" value="1"/>
</dbReference>
<keyword evidence="5" id="KW-1185">Reference proteome</keyword>
<dbReference type="Proteomes" id="UP001589532">
    <property type="component" value="Unassembled WGS sequence"/>
</dbReference>
<reference evidence="4 5" key="1">
    <citation type="submission" date="2024-09" db="EMBL/GenBank/DDBJ databases">
        <authorList>
            <person name="Sun Q."/>
            <person name="Mori K."/>
        </authorList>
    </citation>
    <scope>NUCLEOTIDE SEQUENCE [LARGE SCALE GENOMIC DNA]</scope>
    <source>
        <strain evidence="4 5">JCM 3143</strain>
    </source>
</reference>
<comment type="caution">
    <text evidence="4">The sequence shown here is derived from an EMBL/GenBank/DDBJ whole genome shotgun (WGS) entry which is preliminary data.</text>
</comment>
<organism evidence="4 5">
    <name type="scientific">Nonomuraea helvata</name>
    <dbReference type="NCBI Taxonomy" id="37484"/>
    <lineage>
        <taxon>Bacteria</taxon>
        <taxon>Bacillati</taxon>
        <taxon>Actinomycetota</taxon>
        <taxon>Actinomycetes</taxon>
        <taxon>Streptosporangiales</taxon>
        <taxon>Streptosporangiaceae</taxon>
        <taxon>Nonomuraea</taxon>
    </lineage>
</organism>
<dbReference type="Pfam" id="PF00009">
    <property type="entry name" value="GTP_EFTU"/>
    <property type="match status" value="1"/>
</dbReference>
<protein>
    <submittedName>
        <fullName evidence="4">SelB C-terminal domain-containing protein</fullName>
    </submittedName>
</protein>
<dbReference type="RefSeq" id="WP_345001918.1">
    <property type="nucleotide sequence ID" value="NZ_BAAAXV010000009.1"/>
</dbReference>
<dbReference type="PANTHER" id="PTHR43721">
    <property type="entry name" value="ELONGATION FACTOR TU-RELATED"/>
    <property type="match status" value="1"/>
</dbReference>
<keyword evidence="1" id="KW-0547">Nucleotide-binding</keyword>
<feature type="domain" description="Tr-type G" evidence="2">
    <location>
        <begin position="4"/>
        <end position="155"/>
    </location>
</feature>
<evidence type="ECO:0000256" key="1">
    <source>
        <dbReference type="ARBA" id="ARBA00023134"/>
    </source>
</evidence>
<dbReference type="InterPro" id="IPR036390">
    <property type="entry name" value="WH_DNA-bd_sf"/>
</dbReference>
<evidence type="ECO:0000259" key="2">
    <source>
        <dbReference type="Pfam" id="PF00009"/>
    </source>
</evidence>
<keyword evidence="1" id="KW-0342">GTP-binding</keyword>
<evidence type="ECO:0000259" key="3">
    <source>
        <dbReference type="Pfam" id="PF09107"/>
    </source>
</evidence>
<sequence length="567" mass="61063">MQVIATAGHVDHGKSTLLRALTGMEPDRWEEERRRGLTLDLGFVWTDELTFVDVPGHERFITTMLAGVGSVPAVLFVVAADGGWQVQSEEHLAICDALGITHGVLAVTRSDLADPSSALAESAGRLAGTTLADIAAIPVSAVTGFGLERLRAALAAMPVPQPDPEGDIRLWIDRVFTLAGHGTVVTGTLAEGTMRVGDAVHVAGEPLRVRGLHSRGQACDQITGCARVAVNLRGDTEGLRRGNVLVSPGRWLEVTHVDVRLGGPGMELGRVPVWLTWHQGTAAVPARVRMLGTDTARVTLPGLPVRIGDRVLLREPSSRRIWGGTVLDVRPPDLRRRGGARVRALELESMNGRPDLPSELRRRGLITRSELAMMGVRPNGAPVVGDWLADPDHWANLRARLAELAGDQGIGQEEARRALNLADRALVDALAAEVGLRRLRGRLVPAEPALPVEIDKALATVARGWLREPFVAPSGEALAELGLGARELAMGEMAGRLLRVSPGVVLPPDAAERAITLLRTLPQPFTTAQARQVLQTTRRVAIPLLEHLDRLGLTRRRADFSRDLVDR</sequence>
<dbReference type="EMBL" id="JBHMBW010000002">
    <property type="protein sequence ID" value="MFB9622057.1"/>
    <property type="molecule type" value="Genomic_DNA"/>
</dbReference>
<proteinExistence type="predicted"/>
<dbReference type="InterPro" id="IPR015191">
    <property type="entry name" value="SelB_WHD4"/>
</dbReference>
<dbReference type="Gene3D" id="2.40.30.10">
    <property type="entry name" value="Translation factors"/>
    <property type="match status" value="1"/>
</dbReference>
<name>A0ABV5RRK2_9ACTN</name>
<dbReference type="InterPro" id="IPR036388">
    <property type="entry name" value="WH-like_DNA-bd_sf"/>
</dbReference>
<dbReference type="PANTHER" id="PTHR43721:SF22">
    <property type="entry name" value="ELONGATION FACTOR TU, MITOCHONDRIAL"/>
    <property type="match status" value="1"/>
</dbReference>
<dbReference type="InterPro" id="IPR050055">
    <property type="entry name" value="EF-Tu_GTPase"/>
</dbReference>
<accession>A0ABV5RRK2</accession>
<dbReference type="CDD" id="cd04171">
    <property type="entry name" value="SelB"/>
    <property type="match status" value="1"/>
</dbReference>
<dbReference type="InterPro" id="IPR009000">
    <property type="entry name" value="Transl_B-barrel_sf"/>
</dbReference>
<dbReference type="Pfam" id="PF09107">
    <property type="entry name" value="WHD_3rd_SelB"/>
    <property type="match status" value="1"/>
</dbReference>